<organism evidence="3 4">
    <name type="scientific">Neoroseomonas soli</name>
    <dbReference type="NCBI Taxonomy" id="1081025"/>
    <lineage>
        <taxon>Bacteria</taxon>
        <taxon>Pseudomonadati</taxon>
        <taxon>Pseudomonadota</taxon>
        <taxon>Alphaproteobacteria</taxon>
        <taxon>Acetobacterales</taxon>
        <taxon>Acetobacteraceae</taxon>
        <taxon>Neoroseomonas</taxon>
    </lineage>
</organism>
<dbReference type="Proteomes" id="UP001138751">
    <property type="component" value="Unassembled WGS sequence"/>
</dbReference>
<dbReference type="GO" id="GO:0050661">
    <property type="term" value="F:NADP binding"/>
    <property type="evidence" value="ECO:0007669"/>
    <property type="project" value="InterPro"/>
</dbReference>
<feature type="domain" description="6-phosphogluconate dehydrogenase NADP-binding" evidence="1">
    <location>
        <begin position="8"/>
        <end position="144"/>
    </location>
</feature>
<gene>
    <name evidence="3" type="ORF">GXW76_00070</name>
</gene>
<evidence type="ECO:0000313" key="3">
    <source>
        <dbReference type="EMBL" id="MBR0669555.1"/>
    </source>
</evidence>
<keyword evidence="4" id="KW-1185">Reference proteome</keyword>
<dbReference type="Pfam" id="PF03446">
    <property type="entry name" value="NAD_binding_2"/>
    <property type="match status" value="1"/>
</dbReference>
<dbReference type="EMBL" id="JAAEDM010000001">
    <property type="protein sequence ID" value="MBR0669555.1"/>
    <property type="molecule type" value="Genomic_DNA"/>
</dbReference>
<evidence type="ECO:0000259" key="2">
    <source>
        <dbReference type="Pfam" id="PF09130"/>
    </source>
</evidence>
<dbReference type="SUPFAM" id="SSF48179">
    <property type="entry name" value="6-phosphogluconate dehydrogenase C-terminal domain-like"/>
    <property type="match status" value="1"/>
</dbReference>
<dbReference type="PANTHER" id="PTHR43580">
    <property type="entry name" value="OXIDOREDUCTASE GLYR1-RELATED"/>
    <property type="match status" value="1"/>
</dbReference>
<comment type="caution">
    <text evidence="3">The sequence shown here is derived from an EMBL/GenBank/DDBJ whole genome shotgun (WGS) entry which is preliminary data.</text>
</comment>
<sequence>MQRPVVAILAQGAMGAGIAARLHAQGVRVLTCLDGRSAASAARAAAAGMEPVSEAGLAEADAFLSILPPAEALATAERLAPVFSGVARPPLYVDCNAVSPATMQGIASLLGVHGLRLADAGIIGGPPREGYAGPVVYASGDEAASFEALLAGRGLDIRVVQGPIGAASALKMSYAGITKGLVAIGSAMMLAASRAGAGDALRAELAASQPALTAWFGRMVPAMFGKAYRWAGEMEEIADFTQEDAAASNIYQGAGALYARLADPAAAEEVAALRAFLDGTAPR</sequence>
<protein>
    <submittedName>
        <fullName evidence="3">NAD(P)-dependent oxidoreductase</fullName>
    </submittedName>
</protein>
<dbReference type="Gene3D" id="3.40.50.720">
    <property type="entry name" value="NAD(P)-binding Rossmann-like Domain"/>
    <property type="match status" value="1"/>
</dbReference>
<dbReference type="RefSeq" id="WP_211859852.1">
    <property type="nucleotide sequence ID" value="NZ_JAAEDM010000001.1"/>
</dbReference>
<dbReference type="InterPro" id="IPR006115">
    <property type="entry name" value="6PGDH_NADP-bd"/>
</dbReference>
<dbReference type="AlphaFoldDB" id="A0A9X9WQX6"/>
<dbReference type="InterPro" id="IPR051265">
    <property type="entry name" value="HIBADH-related_NP60_sf"/>
</dbReference>
<evidence type="ECO:0000259" key="1">
    <source>
        <dbReference type="Pfam" id="PF03446"/>
    </source>
</evidence>
<dbReference type="InterPro" id="IPR015814">
    <property type="entry name" value="Pgluconate_DH_NAD-bd_C"/>
</dbReference>
<feature type="domain" description="Phosphogluconate dehydrogenase NAD-binding putative C-terminal" evidence="2">
    <location>
        <begin position="192"/>
        <end position="260"/>
    </location>
</feature>
<dbReference type="Gene3D" id="1.10.1040.10">
    <property type="entry name" value="N-(1-d-carboxylethyl)-l-norvaline Dehydrogenase, domain 2"/>
    <property type="match status" value="1"/>
</dbReference>
<reference evidence="3" key="1">
    <citation type="submission" date="2020-01" db="EMBL/GenBank/DDBJ databases">
        <authorList>
            <person name="Rat A."/>
        </authorList>
    </citation>
    <scope>NUCLEOTIDE SEQUENCE</scope>
    <source>
        <strain evidence="3">LMG 31231</strain>
    </source>
</reference>
<proteinExistence type="predicted"/>
<dbReference type="InterPro" id="IPR008927">
    <property type="entry name" value="6-PGluconate_DH-like_C_sf"/>
</dbReference>
<dbReference type="PANTHER" id="PTHR43580:SF2">
    <property type="entry name" value="CYTOKINE-LIKE NUCLEAR FACTOR N-PAC"/>
    <property type="match status" value="1"/>
</dbReference>
<accession>A0A9X9WQX6</accession>
<dbReference type="InterPro" id="IPR013328">
    <property type="entry name" value="6PGD_dom2"/>
</dbReference>
<name>A0A9X9WQX6_9PROT</name>
<dbReference type="Pfam" id="PF09130">
    <property type="entry name" value="DUF1932"/>
    <property type="match status" value="1"/>
</dbReference>
<evidence type="ECO:0000313" key="4">
    <source>
        <dbReference type="Proteomes" id="UP001138751"/>
    </source>
</evidence>
<dbReference type="SUPFAM" id="SSF51735">
    <property type="entry name" value="NAD(P)-binding Rossmann-fold domains"/>
    <property type="match status" value="1"/>
</dbReference>
<reference evidence="3" key="2">
    <citation type="journal article" date="2021" name="Syst. Appl. Microbiol.">
        <title>Roseomonas hellenica sp. nov., isolated from roots of wild-growing Alkanna tinctoria.</title>
        <authorList>
            <person name="Rat A."/>
            <person name="Naranjo H.D."/>
            <person name="Lebbe L."/>
            <person name="Cnockaert M."/>
            <person name="Krigas N."/>
            <person name="Grigoriadou K."/>
            <person name="Maloupa E."/>
            <person name="Willems A."/>
        </authorList>
    </citation>
    <scope>NUCLEOTIDE SEQUENCE</scope>
    <source>
        <strain evidence="3">LMG 31231</strain>
    </source>
</reference>
<dbReference type="InterPro" id="IPR036291">
    <property type="entry name" value="NAD(P)-bd_dom_sf"/>
</dbReference>